<dbReference type="Proteomes" id="UP000287962">
    <property type="component" value="Unassembled WGS sequence"/>
</dbReference>
<gene>
    <name evidence="2" type="ORF">CSW25_02125</name>
    <name evidence="1" type="ORF">CSW33_00260</name>
</gene>
<dbReference type="Proteomes" id="UP000286928">
    <property type="component" value="Unassembled WGS sequence"/>
</dbReference>
<evidence type="ECO:0008006" key="5">
    <source>
        <dbReference type="Google" id="ProtNLM"/>
    </source>
</evidence>
<dbReference type="InterPro" id="IPR009241">
    <property type="entry name" value="HigB-like"/>
</dbReference>
<dbReference type="EMBL" id="PEML01000042">
    <property type="protein sequence ID" value="RTI09361.1"/>
    <property type="molecule type" value="Genomic_DNA"/>
</dbReference>
<evidence type="ECO:0000313" key="4">
    <source>
        <dbReference type="Proteomes" id="UP000287962"/>
    </source>
</evidence>
<evidence type="ECO:0000313" key="3">
    <source>
        <dbReference type="Proteomes" id="UP000286928"/>
    </source>
</evidence>
<reference evidence="2" key="1">
    <citation type="submission" date="2017-10" db="EMBL/GenBank/DDBJ databases">
        <authorList>
            <person name="Wilpiszeski R.L."/>
            <person name="Zhidan Z."/>
            <person name="House C.H."/>
        </authorList>
    </citation>
    <scope>NUCLEOTIDE SEQUENCE</scope>
    <source>
        <strain evidence="2">12_S12</strain>
    </source>
</reference>
<organism evidence="1 3">
    <name type="scientific">Thermus scotoductus</name>
    <dbReference type="NCBI Taxonomy" id="37636"/>
    <lineage>
        <taxon>Bacteria</taxon>
        <taxon>Thermotogati</taxon>
        <taxon>Deinococcota</taxon>
        <taxon>Deinococci</taxon>
        <taxon>Thermales</taxon>
        <taxon>Thermaceae</taxon>
        <taxon>Thermus</taxon>
    </lineage>
</organism>
<dbReference type="AlphaFoldDB" id="A0A430SE59"/>
<accession>A0A430SE59</accession>
<comment type="caution">
    <text evidence="1">The sequence shown here is derived from an EMBL/GenBank/DDBJ whole genome shotgun (WGS) entry which is preliminary data.</text>
</comment>
<protein>
    <recommendedName>
        <fullName evidence="5">Addiction module toxin RelE</fullName>
    </recommendedName>
</protein>
<dbReference type="Pfam" id="PF05973">
    <property type="entry name" value="Gp49"/>
    <property type="match status" value="1"/>
</dbReference>
<dbReference type="RefSeq" id="WP_018110665.1">
    <property type="nucleotide sequence ID" value="NZ_PELO01000043.1"/>
</dbReference>
<keyword evidence="4" id="KW-1185">Reference proteome</keyword>
<proteinExistence type="predicted"/>
<evidence type="ECO:0000313" key="2">
    <source>
        <dbReference type="EMBL" id="RTI09361.1"/>
    </source>
</evidence>
<evidence type="ECO:0000313" key="1">
    <source>
        <dbReference type="EMBL" id="RTH34938.1"/>
    </source>
</evidence>
<sequence>MGRYRVVFYEDARGRSQVRDWLEDLKRHNPKLHTFALRLLWTLGEQGPDLRPPLAKPLAHLEAPIWELRHRTGIRLYYWRQEELLFVVAAGEVKDQDSPDPKLLKLAVQAYKAMKKGKVN</sequence>
<dbReference type="EMBL" id="PEMD01000007">
    <property type="protein sequence ID" value="RTH34938.1"/>
    <property type="molecule type" value="Genomic_DNA"/>
</dbReference>
<reference evidence="3 4" key="2">
    <citation type="journal article" date="2019" name="Extremophiles">
        <title>Biogeography of thermophiles and predominance of Thermus scotoductus in domestic water heaters.</title>
        <authorList>
            <person name="Wilpiszeski R.L."/>
            <person name="Zhang Z."/>
            <person name="House C.H."/>
        </authorList>
    </citation>
    <scope>NUCLEOTIDE SEQUENCE [LARGE SCALE GENOMIC DNA]</scope>
    <source>
        <strain evidence="2 4">12_S12</strain>
        <strain evidence="1 3">20_S20</strain>
    </source>
</reference>
<name>A0A430SE59_THESC</name>